<evidence type="ECO:0000313" key="8">
    <source>
        <dbReference type="RefSeq" id="XP_022147332.1"/>
    </source>
</evidence>
<sequence length="222" mass="25060">MGCKISRQVPSEPTPSFNHRSALASDTPFSCLAVSENEIDSLHKLFQKLSDSVIKDGLIHKEELQLALFKNVNKRNLFLDRVFDLFDANKNGRIGFGEFVRTLSIFHPNTPKAVKIAHAFKLYDLRHTGFIEREEVLREMVLALLSESDLVLPDDVVEMIVDKTFTEADAKGDGKIDLEEWKEYVAQNPSLLKHMTLPYLMDMTLAFPSFVNTGVSSSDLKA</sequence>
<keyword evidence="1 4" id="KW-0677">Repeat</keyword>
<dbReference type="GO" id="GO:0019722">
    <property type="term" value="P:calcium-mediated signaling"/>
    <property type="evidence" value="ECO:0007669"/>
    <property type="project" value="UniProtKB-UniRule"/>
</dbReference>
<comment type="function">
    <text evidence="4">Acts as a calcium sensor. CBL proteins interact with CIPK serine-threonine protein kinases. Binding of a CBL protein to the regulatory NAF domain of a CIPK protein lead to the activation of the kinase in a calcium-dependent manner.</text>
</comment>
<evidence type="ECO:0000256" key="3">
    <source>
        <dbReference type="ARBA" id="ARBA00023774"/>
    </source>
</evidence>
<comment type="subunit">
    <text evidence="4">Homodimer. Interacts with CIPK.</text>
</comment>
<feature type="region of interest" description="Disordered" evidence="5">
    <location>
        <begin position="1"/>
        <end position="21"/>
    </location>
</feature>
<dbReference type="Proteomes" id="UP000504603">
    <property type="component" value="Unplaced"/>
</dbReference>
<accession>A0A6J1D236</accession>
<keyword evidence="4" id="KW-0479">Metal-binding</keyword>
<feature type="compositionally biased region" description="Polar residues" evidence="5">
    <location>
        <begin position="8"/>
        <end position="19"/>
    </location>
</feature>
<comment type="similarity">
    <text evidence="3 4">Belongs to the calcineurin regulatory subunit family.</text>
</comment>
<dbReference type="PROSITE" id="PS00018">
    <property type="entry name" value="EF_HAND_1"/>
    <property type="match status" value="1"/>
</dbReference>
<evidence type="ECO:0000256" key="1">
    <source>
        <dbReference type="ARBA" id="ARBA00022737"/>
    </source>
</evidence>
<dbReference type="GO" id="GO:0016020">
    <property type="term" value="C:membrane"/>
    <property type="evidence" value="ECO:0007669"/>
    <property type="project" value="UniProtKB-SubCell"/>
</dbReference>
<feature type="domain" description="EF-hand" evidence="6">
    <location>
        <begin position="111"/>
        <end position="146"/>
    </location>
</feature>
<protein>
    <recommendedName>
        <fullName evidence="4">Calcineurin B-like protein</fullName>
    </recommendedName>
</protein>
<name>A0A6J1D236_MOMCH</name>
<keyword evidence="2 4" id="KW-0106">Calcium</keyword>
<dbReference type="InterPro" id="IPR018247">
    <property type="entry name" value="EF_Hand_1_Ca_BS"/>
</dbReference>
<dbReference type="GO" id="GO:0005509">
    <property type="term" value="F:calcium ion binding"/>
    <property type="evidence" value="ECO:0007669"/>
    <property type="project" value="UniProtKB-UniRule"/>
</dbReference>
<organism evidence="7 8">
    <name type="scientific">Momordica charantia</name>
    <name type="common">Bitter gourd</name>
    <name type="synonym">Balsam pear</name>
    <dbReference type="NCBI Taxonomy" id="3673"/>
    <lineage>
        <taxon>Eukaryota</taxon>
        <taxon>Viridiplantae</taxon>
        <taxon>Streptophyta</taxon>
        <taxon>Embryophyta</taxon>
        <taxon>Tracheophyta</taxon>
        <taxon>Spermatophyta</taxon>
        <taxon>Magnoliopsida</taxon>
        <taxon>eudicotyledons</taxon>
        <taxon>Gunneridae</taxon>
        <taxon>Pentapetalae</taxon>
        <taxon>rosids</taxon>
        <taxon>fabids</taxon>
        <taxon>Cucurbitales</taxon>
        <taxon>Cucurbitaceae</taxon>
        <taxon>Momordiceae</taxon>
        <taxon>Momordica</taxon>
    </lineage>
</organism>
<dbReference type="CDD" id="cd00051">
    <property type="entry name" value="EFh"/>
    <property type="match status" value="1"/>
</dbReference>
<dbReference type="Pfam" id="PF13499">
    <property type="entry name" value="EF-hand_7"/>
    <property type="match status" value="1"/>
</dbReference>
<keyword evidence="7" id="KW-1185">Reference proteome</keyword>
<gene>
    <name evidence="8" type="primary">LOC111016305</name>
</gene>
<dbReference type="PANTHER" id="PTHR23056">
    <property type="entry name" value="CALCINEURIN B"/>
    <property type="match status" value="1"/>
</dbReference>
<evidence type="ECO:0000256" key="2">
    <source>
        <dbReference type="ARBA" id="ARBA00022837"/>
    </source>
</evidence>
<dbReference type="OrthoDB" id="191686at2759"/>
<dbReference type="Pfam" id="PF13202">
    <property type="entry name" value="EF-hand_5"/>
    <property type="match status" value="1"/>
</dbReference>
<dbReference type="SMART" id="SM00054">
    <property type="entry name" value="EFh"/>
    <property type="match status" value="3"/>
</dbReference>
<dbReference type="SUPFAM" id="SSF47473">
    <property type="entry name" value="EF-hand"/>
    <property type="match status" value="1"/>
</dbReference>
<reference evidence="8" key="1">
    <citation type="submission" date="2025-08" db="UniProtKB">
        <authorList>
            <consortium name="RefSeq"/>
        </authorList>
    </citation>
    <scope>IDENTIFICATION</scope>
    <source>
        <strain evidence="8">OHB3-1</strain>
    </source>
</reference>
<dbReference type="GeneID" id="111016305"/>
<dbReference type="KEGG" id="mcha:111016305"/>
<dbReference type="PANTHER" id="PTHR23056:SF105">
    <property type="entry name" value="CALCINEURIN B-LIKE PROTEIN"/>
    <property type="match status" value="1"/>
</dbReference>
<dbReference type="PROSITE" id="PS50222">
    <property type="entry name" value="EF_HAND_2"/>
    <property type="match status" value="3"/>
</dbReference>
<dbReference type="FunFam" id="1.10.238.10:FF:000073">
    <property type="entry name" value="calcineurin B-like protein 3"/>
    <property type="match status" value="1"/>
</dbReference>
<feature type="domain" description="EF-hand" evidence="6">
    <location>
        <begin position="74"/>
        <end position="109"/>
    </location>
</feature>
<proteinExistence type="inferred from homology"/>
<keyword evidence="4" id="KW-0472">Membrane</keyword>
<feature type="domain" description="EF-hand" evidence="6">
    <location>
        <begin position="156"/>
        <end position="191"/>
    </location>
</feature>
<dbReference type="PRINTS" id="PR00450">
    <property type="entry name" value="RECOVERIN"/>
</dbReference>
<dbReference type="AlphaFoldDB" id="A0A6J1D236"/>
<dbReference type="RefSeq" id="XP_022147332.1">
    <property type="nucleotide sequence ID" value="XM_022291640.1"/>
</dbReference>
<evidence type="ECO:0000256" key="4">
    <source>
        <dbReference type="RuleBase" id="RU369080"/>
    </source>
</evidence>
<comment type="subcellular location">
    <subcellularLocation>
        <location evidence="4">Membrane</location>
    </subcellularLocation>
</comment>
<dbReference type="InterPro" id="IPR011992">
    <property type="entry name" value="EF-hand-dom_pair"/>
</dbReference>
<dbReference type="Gene3D" id="1.10.238.10">
    <property type="entry name" value="EF-hand"/>
    <property type="match status" value="1"/>
</dbReference>
<dbReference type="InterPro" id="IPR002048">
    <property type="entry name" value="EF_hand_dom"/>
</dbReference>
<evidence type="ECO:0000256" key="5">
    <source>
        <dbReference type="SAM" id="MobiDB-lite"/>
    </source>
</evidence>
<evidence type="ECO:0000313" key="7">
    <source>
        <dbReference type="Proteomes" id="UP000504603"/>
    </source>
</evidence>
<evidence type="ECO:0000259" key="6">
    <source>
        <dbReference type="PROSITE" id="PS50222"/>
    </source>
</evidence>
<dbReference type="InterPro" id="IPR045198">
    <property type="entry name" value="CNBL1-10"/>
</dbReference>
<dbReference type="GO" id="GO:0019900">
    <property type="term" value="F:kinase binding"/>
    <property type="evidence" value="ECO:0007669"/>
    <property type="project" value="UniProtKB-UniRule"/>
</dbReference>